<keyword evidence="2" id="KW-1185">Reference proteome</keyword>
<organism evidence="1 2">
    <name type="scientific">Halpernia humi</name>
    <dbReference type="NCBI Taxonomy" id="493375"/>
    <lineage>
        <taxon>Bacteria</taxon>
        <taxon>Pseudomonadati</taxon>
        <taxon>Bacteroidota</taxon>
        <taxon>Flavobacteriia</taxon>
        <taxon>Flavobacteriales</taxon>
        <taxon>Weeksellaceae</taxon>
        <taxon>Chryseobacterium group</taxon>
        <taxon>Halpernia</taxon>
    </lineage>
</organism>
<evidence type="ECO:0000313" key="1">
    <source>
        <dbReference type="EMBL" id="SEG17417.1"/>
    </source>
</evidence>
<sequence>MRIIILVFIFFGVFGKCQKEGVDNMIYNKIENLKEVKNLVKKIHQLILIIKYPL</sequence>
<proteinExistence type="predicted"/>
<dbReference type="AlphaFoldDB" id="A0A1H5Y175"/>
<reference evidence="2" key="1">
    <citation type="submission" date="2016-10" db="EMBL/GenBank/DDBJ databases">
        <authorList>
            <person name="Varghese N."/>
            <person name="Submissions S."/>
        </authorList>
    </citation>
    <scope>NUCLEOTIDE SEQUENCE [LARGE SCALE GENOMIC DNA]</scope>
    <source>
        <strain evidence="2">DSM 21580</strain>
    </source>
</reference>
<gene>
    <name evidence="1" type="ORF">SAMN05421847_1625</name>
</gene>
<dbReference type="EMBL" id="FNUS01000003">
    <property type="protein sequence ID" value="SEG17417.1"/>
    <property type="molecule type" value="Genomic_DNA"/>
</dbReference>
<name>A0A1H5Y175_9FLAO</name>
<protein>
    <submittedName>
        <fullName evidence="1">Uncharacterized protein</fullName>
    </submittedName>
</protein>
<evidence type="ECO:0000313" key="2">
    <source>
        <dbReference type="Proteomes" id="UP000236738"/>
    </source>
</evidence>
<dbReference type="Proteomes" id="UP000236738">
    <property type="component" value="Unassembled WGS sequence"/>
</dbReference>
<accession>A0A1H5Y175</accession>